<dbReference type="AlphaFoldDB" id="A0A9D1LZB5"/>
<organism evidence="6 7">
    <name type="scientific">Candidatus Limousia pullorum</name>
    <dbReference type="NCBI Taxonomy" id="2840860"/>
    <lineage>
        <taxon>Bacteria</taxon>
        <taxon>Bacillati</taxon>
        <taxon>Bacillota</taxon>
        <taxon>Clostridia</taxon>
        <taxon>Eubacteriales</taxon>
        <taxon>Oscillospiraceae</taxon>
        <taxon>Oscillospiraceae incertae sedis</taxon>
        <taxon>Candidatus Limousia</taxon>
    </lineage>
</organism>
<dbReference type="GO" id="GO:0019843">
    <property type="term" value="F:rRNA binding"/>
    <property type="evidence" value="ECO:0007669"/>
    <property type="project" value="UniProtKB-UniRule"/>
</dbReference>
<accession>A0A9D1LZB5</accession>
<dbReference type="Pfam" id="PF00829">
    <property type="entry name" value="Ribosomal_L21p"/>
    <property type="match status" value="1"/>
</dbReference>
<dbReference type="GO" id="GO:0005840">
    <property type="term" value="C:ribosome"/>
    <property type="evidence" value="ECO:0007669"/>
    <property type="project" value="UniProtKB-KW"/>
</dbReference>
<comment type="subunit">
    <text evidence="4">Part of the 50S ribosomal subunit. Contacts protein L20.</text>
</comment>
<dbReference type="GO" id="GO:0006412">
    <property type="term" value="P:translation"/>
    <property type="evidence" value="ECO:0007669"/>
    <property type="project" value="UniProtKB-UniRule"/>
</dbReference>
<comment type="caution">
    <text evidence="6">The sequence shown here is derived from an EMBL/GenBank/DDBJ whole genome shotgun (WGS) entry which is preliminary data.</text>
</comment>
<dbReference type="EMBL" id="DVNG01000106">
    <property type="protein sequence ID" value="HIU50757.1"/>
    <property type="molecule type" value="Genomic_DNA"/>
</dbReference>
<dbReference type="HAMAP" id="MF_01363">
    <property type="entry name" value="Ribosomal_bL21"/>
    <property type="match status" value="1"/>
</dbReference>
<dbReference type="GO" id="GO:0003735">
    <property type="term" value="F:structural constituent of ribosome"/>
    <property type="evidence" value="ECO:0007669"/>
    <property type="project" value="InterPro"/>
</dbReference>
<reference evidence="6" key="1">
    <citation type="submission" date="2020-10" db="EMBL/GenBank/DDBJ databases">
        <authorList>
            <person name="Gilroy R."/>
        </authorList>
    </citation>
    <scope>NUCLEOTIDE SEQUENCE</scope>
    <source>
        <strain evidence="6">ChiGjej1B1-1684</strain>
    </source>
</reference>
<keyword evidence="4 5" id="KW-0699">rRNA-binding</keyword>
<dbReference type="InterPro" id="IPR036164">
    <property type="entry name" value="bL21-like_sf"/>
</dbReference>
<protein>
    <recommendedName>
        <fullName evidence="4">Large ribosomal subunit protein bL21</fullName>
    </recommendedName>
</protein>
<evidence type="ECO:0000256" key="5">
    <source>
        <dbReference type="RuleBase" id="RU000562"/>
    </source>
</evidence>
<name>A0A9D1LZB5_9FIRM</name>
<comment type="similarity">
    <text evidence="1 4 5">Belongs to the bacterial ribosomal protein bL21 family.</text>
</comment>
<evidence type="ECO:0000256" key="3">
    <source>
        <dbReference type="ARBA" id="ARBA00023274"/>
    </source>
</evidence>
<evidence type="ECO:0000256" key="4">
    <source>
        <dbReference type="HAMAP-Rule" id="MF_01363"/>
    </source>
</evidence>
<proteinExistence type="inferred from homology"/>
<keyword evidence="3 4" id="KW-0687">Ribonucleoprotein</keyword>
<sequence length="102" mass="11020">MYAVIETGGKQYKVENGSVIFVEKLAAEENATVDFKVVALGSDDGIKVGAPYVEGATVTGTVLKNGKGKKINVMTYKPKKGEKRKMGHRQPYTKVEINSING</sequence>
<evidence type="ECO:0000256" key="1">
    <source>
        <dbReference type="ARBA" id="ARBA00008563"/>
    </source>
</evidence>
<evidence type="ECO:0000313" key="6">
    <source>
        <dbReference type="EMBL" id="HIU50757.1"/>
    </source>
</evidence>
<dbReference type="GO" id="GO:1990904">
    <property type="term" value="C:ribonucleoprotein complex"/>
    <property type="evidence" value="ECO:0007669"/>
    <property type="project" value="UniProtKB-KW"/>
</dbReference>
<dbReference type="PANTHER" id="PTHR21349">
    <property type="entry name" value="50S RIBOSOMAL PROTEIN L21"/>
    <property type="match status" value="1"/>
</dbReference>
<dbReference type="GO" id="GO:0005737">
    <property type="term" value="C:cytoplasm"/>
    <property type="evidence" value="ECO:0007669"/>
    <property type="project" value="UniProtKB-ARBA"/>
</dbReference>
<gene>
    <name evidence="4 6" type="primary">rplU</name>
    <name evidence="6" type="ORF">IAD22_07070</name>
</gene>
<dbReference type="PANTHER" id="PTHR21349:SF0">
    <property type="entry name" value="LARGE RIBOSOMAL SUBUNIT PROTEIN BL21M"/>
    <property type="match status" value="1"/>
</dbReference>
<dbReference type="SUPFAM" id="SSF141091">
    <property type="entry name" value="L21p-like"/>
    <property type="match status" value="1"/>
</dbReference>
<reference evidence="6" key="2">
    <citation type="journal article" date="2021" name="PeerJ">
        <title>Extensive microbial diversity within the chicken gut microbiome revealed by metagenomics and culture.</title>
        <authorList>
            <person name="Gilroy R."/>
            <person name="Ravi A."/>
            <person name="Getino M."/>
            <person name="Pursley I."/>
            <person name="Horton D.L."/>
            <person name="Alikhan N.F."/>
            <person name="Baker D."/>
            <person name="Gharbi K."/>
            <person name="Hall N."/>
            <person name="Watson M."/>
            <person name="Adriaenssens E.M."/>
            <person name="Foster-Nyarko E."/>
            <person name="Jarju S."/>
            <person name="Secka A."/>
            <person name="Antonio M."/>
            <person name="Oren A."/>
            <person name="Chaudhuri R.R."/>
            <person name="La Ragione R."/>
            <person name="Hildebrand F."/>
            <person name="Pallen M.J."/>
        </authorList>
    </citation>
    <scope>NUCLEOTIDE SEQUENCE</scope>
    <source>
        <strain evidence="6">ChiGjej1B1-1684</strain>
    </source>
</reference>
<dbReference type="Proteomes" id="UP000824118">
    <property type="component" value="Unassembled WGS sequence"/>
</dbReference>
<dbReference type="NCBIfam" id="TIGR00061">
    <property type="entry name" value="L21"/>
    <property type="match status" value="1"/>
</dbReference>
<evidence type="ECO:0000256" key="2">
    <source>
        <dbReference type="ARBA" id="ARBA00022980"/>
    </source>
</evidence>
<keyword evidence="2 4" id="KW-0689">Ribosomal protein</keyword>
<comment type="function">
    <text evidence="4 5">This protein binds to 23S rRNA in the presence of protein L20.</text>
</comment>
<evidence type="ECO:0000313" key="7">
    <source>
        <dbReference type="Proteomes" id="UP000824118"/>
    </source>
</evidence>
<dbReference type="InterPro" id="IPR028909">
    <property type="entry name" value="bL21-like"/>
</dbReference>
<keyword evidence="4 5" id="KW-0694">RNA-binding</keyword>
<dbReference type="InterPro" id="IPR001787">
    <property type="entry name" value="Ribosomal_bL21"/>
</dbReference>